<evidence type="ECO:0000256" key="3">
    <source>
        <dbReference type="ARBA" id="ARBA00022691"/>
    </source>
</evidence>
<dbReference type="SUPFAM" id="SSF53335">
    <property type="entry name" value="S-adenosyl-L-methionine-dependent methyltransferases"/>
    <property type="match status" value="1"/>
</dbReference>
<dbReference type="Gene3D" id="3.40.50.150">
    <property type="entry name" value="Vaccinia Virus protein VP39"/>
    <property type="match status" value="1"/>
</dbReference>
<dbReference type="PANTHER" id="PTHR43464:SF19">
    <property type="entry name" value="UBIQUINONE BIOSYNTHESIS O-METHYLTRANSFERASE, MITOCHONDRIAL"/>
    <property type="match status" value="1"/>
</dbReference>
<dbReference type="Proteomes" id="UP000503820">
    <property type="component" value="Unassembled WGS sequence"/>
</dbReference>
<evidence type="ECO:0000256" key="2">
    <source>
        <dbReference type="ARBA" id="ARBA00022679"/>
    </source>
</evidence>
<feature type="domain" description="Methyltransferase type 11" evidence="4">
    <location>
        <begin position="46"/>
        <end position="133"/>
    </location>
</feature>
<keyword evidence="6" id="KW-1185">Reference proteome</keyword>
<proteinExistence type="predicted"/>
<dbReference type="InterPro" id="IPR029063">
    <property type="entry name" value="SAM-dependent_MTases_sf"/>
</dbReference>
<evidence type="ECO:0000259" key="4">
    <source>
        <dbReference type="Pfam" id="PF08241"/>
    </source>
</evidence>
<dbReference type="InterPro" id="IPR013216">
    <property type="entry name" value="Methyltransf_11"/>
</dbReference>
<organism evidence="5 6">
    <name type="scientific">Desulfovibrio psychrotolerans</name>
    <dbReference type="NCBI Taxonomy" id="415242"/>
    <lineage>
        <taxon>Bacteria</taxon>
        <taxon>Pseudomonadati</taxon>
        <taxon>Thermodesulfobacteriota</taxon>
        <taxon>Desulfovibrionia</taxon>
        <taxon>Desulfovibrionales</taxon>
        <taxon>Desulfovibrionaceae</taxon>
        <taxon>Desulfovibrio</taxon>
    </lineage>
</organism>
<evidence type="ECO:0000256" key="1">
    <source>
        <dbReference type="ARBA" id="ARBA00022603"/>
    </source>
</evidence>
<dbReference type="EMBL" id="BLVP01000043">
    <property type="protein sequence ID" value="GFM38579.1"/>
    <property type="molecule type" value="Genomic_DNA"/>
</dbReference>
<accession>A0A7J0BY05</accession>
<keyword evidence="2 5" id="KW-0808">Transferase</keyword>
<keyword evidence="1 5" id="KW-0489">Methyltransferase</keyword>
<dbReference type="AlphaFoldDB" id="A0A7J0BY05"/>
<reference evidence="5 6" key="1">
    <citation type="submission" date="2020-05" db="EMBL/GenBank/DDBJ databases">
        <title>Draft genome sequence of Desulfovibrio psychrotolerans JS1T.</title>
        <authorList>
            <person name="Ueno A."/>
            <person name="Tamazawa S."/>
            <person name="Tamamura S."/>
            <person name="Murakami T."/>
            <person name="Kiyama T."/>
            <person name="Inomata H."/>
            <person name="Amano Y."/>
            <person name="Miyakawa K."/>
            <person name="Tamaki H."/>
            <person name="Naganuma T."/>
            <person name="Kaneko K."/>
        </authorList>
    </citation>
    <scope>NUCLEOTIDE SEQUENCE [LARGE SCALE GENOMIC DNA]</scope>
    <source>
        <strain evidence="5 6">JS1</strain>
    </source>
</reference>
<gene>
    <name evidence="5" type="ORF">DSM19430T_32630</name>
</gene>
<dbReference type="RefSeq" id="WP_174411184.1">
    <property type="nucleotide sequence ID" value="NZ_BLVP01000043.1"/>
</dbReference>
<keyword evidence="3" id="KW-0949">S-adenosyl-L-methionine</keyword>
<name>A0A7J0BY05_9BACT</name>
<dbReference type="GO" id="GO:0032259">
    <property type="term" value="P:methylation"/>
    <property type="evidence" value="ECO:0007669"/>
    <property type="project" value="UniProtKB-KW"/>
</dbReference>
<protein>
    <submittedName>
        <fullName evidence="5">Methyltransferase type 11</fullName>
    </submittedName>
</protein>
<dbReference type="Pfam" id="PF08241">
    <property type="entry name" value="Methyltransf_11"/>
    <property type="match status" value="1"/>
</dbReference>
<dbReference type="PANTHER" id="PTHR43464">
    <property type="entry name" value="METHYLTRANSFERASE"/>
    <property type="match status" value="1"/>
</dbReference>
<sequence length="250" mass="28195">MWNDKDTVRRYEEWYDTPEGAFALRAERRLLEFLISGWPRRGHSFLDVGCGPGLALETLYETGFDVTGLDASPAMLAAARRRMGQRADLHVGNAEHLPFADSQFDYVCLLTVLEFAENPQRVLEEAFRVAARGVVVTMLNKWSLYYLTRGLCPCNDASMLCKATWFTPVRMRSMVRRAAGAKMPLTMRSVLPGPPLTWRRSMPWRYLNTMLLPYGLGSYAGIRVDLCNVETFTPIGARTKPVAVKPVPSP</sequence>
<evidence type="ECO:0000313" key="6">
    <source>
        <dbReference type="Proteomes" id="UP000503820"/>
    </source>
</evidence>
<comment type="caution">
    <text evidence="5">The sequence shown here is derived from an EMBL/GenBank/DDBJ whole genome shotgun (WGS) entry which is preliminary data.</text>
</comment>
<dbReference type="CDD" id="cd02440">
    <property type="entry name" value="AdoMet_MTases"/>
    <property type="match status" value="1"/>
</dbReference>
<dbReference type="GO" id="GO:0008757">
    <property type="term" value="F:S-adenosylmethionine-dependent methyltransferase activity"/>
    <property type="evidence" value="ECO:0007669"/>
    <property type="project" value="InterPro"/>
</dbReference>
<evidence type="ECO:0000313" key="5">
    <source>
        <dbReference type="EMBL" id="GFM38579.1"/>
    </source>
</evidence>